<organism evidence="1 2">
    <name type="scientific">Romanomermis culicivorax</name>
    <name type="common">Nematode worm</name>
    <dbReference type="NCBI Taxonomy" id="13658"/>
    <lineage>
        <taxon>Eukaryota</taxon>
        <taxon>Metazoa</taxon>
        <taxon>Ecdysozoa</taxon>
        <taxon>Nematoda</taxon>
        <taxon>Enoplea</taxon>
        <taxon>Dorylaimia</taxon>
        <taxon>Mermithida</taxon>
        <taxon>Mermithoidea</taxon>
        <taxon>Mermithidae</taxon>
        <taxon>Romanomermis</taxon>
    </lineage>
</organism>
<sequence>MTNSGFLSVKFDLYDSTIGGKPTVRSACADASPCLLITLDFLHQGAWAPKSAKNLLQGANLAPKNSAEV</sequence>
<dbReference type="WBParaSite" id="nRc.2.0.1.t27661-RA">
    <property type="protein sequence ID" value="nRc.2.0.1.t27661-RA"/>
    <property type="gene ID" value="nRc.2.0.1.g27661"/>
</dbReference>
<proteinExistence type="predicted"/>
<dbReference type="Proteomes" id="UP000887565">
    <property type="component" value="Unplaced"/>
</dbReference>
<accession>A0A915JNZ1</accession>
<keyword evidence="1" id="KW-1185">Reference proteome</keyword>
<protein>
    <submittedName>
        <fullName evidence="2">Uncharacterized protein</fullName>
    </submittedName>
</protein>
<evidence type="ECO:0000313" key="1">
    <source>
        <dbReference type="Proteomes" id="UP000887565"/>
    </source>
</evidence>
<reference evidence="2" key="1">
    <citation type="submission" date="2022-11" db="UniProtKB">
        <authorList>
            <consortium name="WormBaseParasite"/>
        </authorList>
    </citation>
    <scope>IDENTIFICATION</scope>
</reference>
<dbReference type="AlphaFoldDB" id="A0A915JNZ1"/>
<evidence type="ECO:0000313" key="2">
    <source>
        <dbReference type="WBParaSite" id="nRc.2.0.1.t27661-RA"/>
    </source>
</evidence>
<name>A0A915JNZ1_ROMCU</name>